<dbReference type="PROSITE" id="PS00134">
    <property type="entry name" value="TRYPSIN_HIS"/>
    <property type="match status" value="1"/>
</dbReference>
<dbReference type="GO" id="GO:0004252">
    <property type="term" value="F:serine-type endopeptidase activity"/>
    <property type="evidence" value="ECO:0007669"/>
    <property type="project" value="InterPro"/>
</dbReference>
<dbReference type="InterPro" id="IPR001254">
    <property type="entry name" value="Trypsin_dom"/>
</dbReference>
<dbReference type="EMBL" id="VWYW01000435">
    <property type="protein sequence ID" value="NXF09873.1"/>
    <property type="molecule type" value="Genomic_DNA"/>
</dbReference>
<dbReference type="GO" id="GO:0005615">
    <property type="term" value="C:extracellular space"/>
    <property type="evidence" value="ECO:0007669"/>
    <property type="project" value="TreeGrafter"/>
</dbReference>
<comment type="caution">
    <text evidence="3">The sequence shown here is derived from an EMBL/GenBank/DDBJ whole genome shotgun (WGS) entry which is preliminary data.</text>
</comment>
<proteinExistence type="predicted"/>
<evidence type="ECO:0000259" key="2">
    <source>
        <dbReference type="PROSITE" id="PS50240"/>
    </source>
</evidence>
<evidence type="ECO:0000256" key="1">
    <source>
        <dbReference type="SAM" id="SignalP"/>
    </source>
</evidence>
<dbReference type="PANTHER" id="PTHR24257:SF31">
    <property type="entry name" value="ELASTASE 3 LIKE ISOFORM X1"/>
    <property type="match status" value="1"/>
</dbReference>
<dbReference type="InterPro" id="IPR018114">
    <property type="entry name" value="TRYPSIN_HIS"/>
</dbReference>
<keyword evidence="1" id="KW-0732">Signal</keyword>
<dbReference type="InterPro" id="IPR009003">
    <property type="entry name" value="Peptidase_S1_PA"/>
</dbReference>
<dbReference type="Pfam" id="PF00089">
    <property type="entry name" value="Trypsin"/>
    <property type="match status" value="1"/>
</dbReference>
<dbReference type="Gene3D" id="2.40.10.10">
    <property type="entry name" value="Trypsin-like serine proteases"/>
    <property type="match status" value="1"/>
</dbReference>
<dbReference type="InterPro" id="IPR050850">
    <property type="entry name" value="Peptidase_S1_Elastase_sf"/>
</dbReference>
<name>A0A7K8QW60_9PASS</name>
<reference evidence="3 4" key="1">
    <citation type="submission" date="2019-09" db="EMBL/GenBank/DDBJ databases">
        <title>Bird 10,000 Genomes (B10K) Project - Family phase.</title>
        <authorList>
            <person name="Zhang G."/>
        </authorList>
    </citation>
    <scope>NUCLEOTIDE SEQUENCE [LARGE SCALE GENOMIC DNA]</scope>
    <source>
        <strain evidence="3">B10K-CU-031-20</strain>
    </source>
</reference>
<feature type="non-terminal residue" evidence="3">
    <location>
        <position position="1"/>
    </location>
</feature>
<dbReference type="GO" id="GO:0006508">
    <property type="term" value="P:proteolysis"/>
    <property type="evidence" value="ECO:0007669"/>
    <property type="project" value="InterPro"/>
</dbReference>
<feature type="chain" id="PRO_5029590362" evidence="1">
    <location>
        <begin position="17"/>
        <end position="142"/>
    </location>
</feature>
<dbReference type="Proteomes" id="UP000567624">
    <property type="component" value="Unassembled WGS sequence"/>
</dbReference>
<dbReference type="InterPro" id="IPR043504">
    <property type="entry name" value="Peptidase_S1_PA_chymotrypsin"/>
</dbReference>
<dbReference type="PROSITE" id="PS50240">
    <property type="entry name" value="TRYPSIN_DOM"/>
    <property type="match status" value="1"/>
</dbReference>
<dbReference type="AlphaFoldDB" id="A0A7K8QW60"/>
<feature type="signal peptide" evidence="1">
    <location>
        <begin position="1"/>
        <end position="16"/>
    </location>
</feature>
<keyword evidence="4" id="KW-1185">Reference proteome</keyword>
<feature type="domain" description="Peptidase S1" evidence="2">
    <location>
        <begin position="30"/>
        <end position="142"/>
    </location>
</feature>
<sequence>MLGAVCLVVLLGYAYGCGQPAVPPQLSTRVVGGEDAVPHSWPWQISLQYSKSGSWHHTCGGTLIAPQWVLTAAHCIRWVPGCWEGMHHSGEISVGLTPPSLPDSSSLTYRVVLGKQDLLTDDELGSVAVGVEKTIVHEKWNS</sequence>
<evidence type="ECO:0000313" key="4">
    <source>
        <dbReference type="Proteomes" id="UP000567624"/>
    </source>
</evidence>
<organism evidence="3 4">
    <name type="scientific">Smithornis capensis</name>
    <dbReference type="NCBI Taxonomy" id="363769"/>
    <lineage>
        <taxon>Eukaryota</taxon>
        <taxon>Metazoa</taxon>
        <taxon>Chordata</taxon>
        <taxon>Craniata</taxon>
        <taxon>Vertebrata</taxon>
        <taxon>Euteleostomi</taxon>
        <taxon>Archelosauria</taxon>
        <taxon>Archosauria</taxon>
        <taxon>Dinosauria</taxon>
        <taxon>Saurischia</taxon>
        <taxon>Theropoda</taxon>
        <taxon>Coelurosauria</taxon>
        <taxon>Aves</taxon>
        <taxon>Neognathae</taxon>
        <taxon>Neoaves</taxon>
        <taxon>Telluraves</taxon>
        <taxon>Australaves</taxon>
        <taxon>Passeriformes</taxon>
        <taxon>Eurylaimidae</taxon>
        <taxon>Smithornis</taxon>
    </lineage>
</organism>
<evidence type="ECO:0000313" key="3">
    <source>
        <dbReference type="EMBL" id="NXF09873.1"/>
    </source>
</evidence>
<gene>
    <name evidence="3" type="primary">Ctrc_1</name>
    <name evidence="3" type="ORF">SMICAP_R09393</name>
</gene>
<accession>A0A7K8QW60</accession>
<dbReference type="PANTHER" id="PTHR24257">
    <property type="entry name" value="CHYMOTRYPSIN-LIKE ELASTASE FAMILY MEMBER"/>
    <property type="match status" value="1"/>
</dbReference>
<protein>
    <submittedName>
        <fullName evidence="3">CTRC protein</fullName>
    </submittedName>
</protein>
<dbReference type="SUPFAM" id="SSF50494">
    <property type="entry name" value="Trypsin-like serine proteases"/>
    <property type="match status" value="1"/>
</dbReference>
<feature type="non-terminal residue" evidence="3">
    <location>
        <position position="142"/>
    </location>
</feature>